<evidence type="ECO:0000313" key="3">
    <source>
        <dbReference type="Proteomes" id="UP001501011"/>
    </source>
</evidence>
<feature type="chain" id="PRO_5045982364" evidence="1">
    <location>
        <begin position="23"/>
        <end position="190"/>
    </location>
</feature>
<dbReference type="Pfam" id="PF00300">
    <property type="entry name" value="His_Phos_1"/>
    <property type="match status" value="1"/>
</dbReference>
<keyword evidence="3" id="KW-1185">Reference proteome</keyword>
<dbReference type="Proteomes" id="UP001501011">
    <property type="component" value="Unassembled WGS sequence"/>
</dbReference>
<dbReference type="RefSeq" id="WP_345291319.1">
    <property type="nucleotide sequence ID" value="NZ_BAABFV010000001.1"/>
</dbReference>
<gene>
    <name evidence="2" type="ORF">GCM10023151_01770</name>
</gene>
<protein>
    <submittedName>
        <fullName evidence="2">Phosphoglycerate mutase family protein</fullName>
    </submittedName>
</protein>
<feature type="signal peptide" evidence="1">
    <location>
        <begin position="1"/>
        <end position="22"/>
    </location>
</feature>
<dbReference type="InterPro" id="IPR029033">
    <property type="entry name" value="His_PPase_superfam"/>
</dbReference>
<dbReference type="SUPFAM" id="SSF53254">
    <property type="entry name" value="Phosphoglycerate mutase-like"/>
    <property type="match status" value="1"/>
</dbReference>
<sequence length="190" mass="21421">MKLLFTTMATLVLGIVQPSASAAEINNRCNDYDVFVLRHLQKQDDGTKDPSLNEVGQQQAQQLSTMKALSTVNHGFYTPYKRTYETLQYVDVEKSIYDPTKPEELIQRIKDKHCGETVVVVGHSNTVPSIITALGGSFGVTYAGKPLKKEPTVYLSEQDYGSIFRVTYHNERIHQQLYHLMPAKGKVQKN</sequence>
<dbReference type="EMBL" id="BAABFV010000001">
    <property type="protein sequence ID" value="GAA4355072.1"/>
    <property type="molecule type" value="Genomic_DNA"/>
</dbReference>
<keyword evidence="1" id="KW-0732">Signal</keyword>
<comment type="caution">
    <text evidence="2">The sequence shown here is derived from an EMBL/GenBank/DDBJ whole genome shotgun (WGS) entry which is preliminary data.</text>
</comment>
<reference evidence="3" key="1">
    <citation type="journal article" date="2019" name="Int. J. Syst. Evol. Microbiol.">
        <title>The Global Catalogue of Microorganisms (GCM) 10K type strain sequencing project: providing services to taxonomists for standard genome sequencing and annotation.</title>
        <authorList>
            <consortium name="The Broad Institute Genomics Platform"/>
            <consortium name="The Broad Institute Genome Sequencing Center for Infectious Disease"/>
            <person name="Wu L."/>
            <person name="Ma J."/>
        </authorList>
    </citation>
    <scope>NUCLEOTIDE SEQUENCE [LARGE SCALE GENOMIC DNA]</scope>
    <source>
        <strain evidence="3">JCM 17728</strain>
    </source>
</reference>
<dbReference type="InterPro" id="IPR013078">
    <property type="entry name" value="His_Pase_superF_clade-1"/>
</dbReference>
<name>A0ABP8IAZ7_9GAMM</name>
<evidence type="ECO:0000313" key="2">
    <source>
        <dbReference type="EMBL" id="GAA4355072.1"/>
    </source>
</evidence>
<organism evidence="2 3">
    <name type="scientific">Kangiella marina</name>
    <dbReference type="NCBI Taxonomy" id="1079178"/>
    <lineage>
        <taxon>Bacteria</taxon>
        <taxon>Pseudomonadati</taxon>
        <taxon>Pseudomonadota</taxon>
        <taxon>Gammaproteobacteria</taxon>
        <taxon>Kangiellales</taxon>
        <taxon>Kangiellaceae</taxon>
        <taxon>Kangiella</taxon>
    </lineage>
</organism>
<evidence type="ECO:0000256" key="1">
    <source>
        <dbReference type="SAM" id="SignalP"/>
    </source>
</evidence>
<dbReference type="Gene3D" id="3.40.50.1240">
    <property type="entry name" value="Phosphoglycerate mutase-like"/>
    <property type="match status" value="1"/>
</dbReference>
<accession>A0ABP8IAZ7</accession>
<proteinExistence type="predicted"/>